<comment type="caution">
    <text evidence="2">The sequence shown here is derived from an EMBL/GenBank/DDBJ whole genome shotgun (WGS) entry which is preliminary data.</text>
</comment>
<protein>
    <submittedName>
        <fullName evidence="2">Uncharacterized protein</fullName>
    </submittedName>
</protein>
<dbReference type="Proteomes" id="UP001159363">
    <property type="component" value="Chromosome 2"/>
</dbReference>
<accession>A0ABQ9I472</accession>
<feature type="transmembrane region" description="Helical" evidence="1">
    <location>
        <begin position="81"/>
        <end position="104"/>
    </location>
</feature>
<dbReference type="EMBL" id="JARBHB010000002">
    <property type="protein sequence ID" value="KAJ8891452.1"/>
    <property type="molecule type" value="Genomic_DNA"/>
</dbReference>
<evidence type="ECO:0000313" key="2">
    <source>
        <dbReference type="EMBL" id="KAJ8891452.1"/>
    </source>
</evidence>
<proteinExistence type="predicted"/>
<reference evidence="2 3" key="1">
    <citation type="submission" date="2023-02" db="EMBL/GenBank/DDBJ databases">
        <title>LHISI_Scaffold_Assembly.</title>
        <authorList>
            <person name="Stuart O.P."/>
            <person name="Cleave R."/>
            <person name="Magrath M.J.L."/>
            <person name="Mikheyev A.S."/>
        </authorList>
    </citation>
    <scope>NUCLEOTIDE SEQUENCE [LARGE SCALE GENOMIC DNA]</scope>
    <source>
        <strain evidence="2">Daus_M_001</strain>
        <tissue evidence="2">Leg muscle</tissue>
    </source>
</reference>
<name>A0ABQ9I472_9NEOP</name>
<organism evidence="2 3">
    <name type="scientific">Dryococelus australis</name>
    <dbReference type="NCBI Taxonomy" id="614101"/>
    <lineage>
        <taxon>Eukaryota</taxon>
        <taxon>Metazoa</taxon>
        <taxon>Ecdysozoa</taxon>
        <taxon>Arthropoda</taxon>
        <taxon>Hexapoda</taxon>
        <taxon>Insecta</taxon>
        <taxon>Pterygota</taxon>
        <taxon>Neoptera</taxon>
        <taxon>Polyneoptera</taxon>
        <taxon>Phasmatodea</taxon>
        <taxon>Verophasmatodea</taxon>
        <taxon>Anareolatae</taxon>
        <taxon>Phasmatidae</taxon>
        <taxon>Eurycanthinae</taxon>
        <taxon>Dryococelus</taxon>
    </lineage>
</organism>
<feature type="transmembrane region" description="Helical" evidence="1">
    <location>
        <begin position="42"/>
        <end position="61"/>
    </location>
</feature>
<keyword evidence="1" id="KW-1133">Transmembrane helix</keyword>
<sequence length="138" mass="15472">MEDEEQQVPGRVFNWDQLKEDWKQALSRGVTTAFAIDNVQQVAAFLLVMMVSLVMGAFHAVRHLGDFTLKLLHEVSYLVHALTPLMLGVLDFLSKCVGGLYLLVAMMFRGHGLPSQPQPPAYKTLPSIKYGRRTAGNW</sequence>
<keyword evidence="1" id="KW-0812">Transmembrane</keyword>
<keyword evidence="3" id="KW-1185">Reference proteome</keyword>
<keyword evidence="1" id="KW-0472">Membrane</keyword>
<evidence type="ECO:0000256" key="1">
    <source>
        <dbReference type="SAM" id="Phobius"/>
    </source>
</evidence>
<gene>
    <name evidence="2" type="ORF">PR048_003980</name>
</gene>
<evidence type="ECO:0000313" key="3">
    <source>
        <dbReference type="Proteomes" id="UP001159363"/>
    </source>
</evidence>